<dbReference type="InterPro" id="IPR036527">
    <property type="entry name" value="SCP2_sterol-bd_dom_sf"/>
</dbReference>
<evidence type="ECO:0000313" key="7">
    <source>
        <dbReference type="Proteomes" id="UP000008718"/>
    </source>
</evidence>
<dbReference type="SMART" id="SM00849">
    <property type="entry name" value="Lactamase_B"/>
    <property type="match status" value="1"/>
</dbReference>
<dbReference type="SUPFAM" id="SSF56281">
    <property type="entry name" value="Metallo-hydrolase/oxidoreductase"/>
    <property type="match status" value="1"/>
</dbReference>
<dbReference type="Pfam" id="PF00753">
    <property type="entry name" value="Lactamase_B"/>
    <property type="match status" value="1"/>
</dbReference>
<keyword evidence="1" id="KW-0479">Metal-binding</keyword>
<evidence type="ECO:0000256" key="2">
    <source>
        <dbReference type="ARBA" id="ARBA00022801"/>
    </source>
</evidence>
<gene>
    <name evidence="6" type="ordered locus">Palpr_1606</name>
</gene>
<sequence length="658" mass="73614">MLNTKYIFLIIGISTSLFVFGQSKVATEYTKKANDAFYSKLNFKDSADFVDARRGFIATLDSGIIYNHKGEIAVNANEYNFLKDDAPATVNPSLWRHAKVNAINGLFKVAEGIYQVRSFDIAVITFVQTNNGYLVIDPCTNADAARAAYELVKKHVGDKPVVAVISTHSHADHYGGIEGVVNFDDIKSGKVKYIAPEGFYHEAVSENILLGNAMIRRAGYQFGASLTSNEKGRVDAGLGKSYIGTRSISSLLEPNIEIKKTGEVVNVDGLDIEFLLAPNTEAPAEFYFYIPKYKAFCPAEDANRTFHNLLTPRGAKIRDARGWAGYLNEAIERFGDKTDVVFLVHGWPLVGHDKSIDFLEKQRDLYKYVHDQTIHLANRGLNMEEIAETIQLPKELSGEWYNRDYYGTLKHNSKAVYQYYLGWWDGNPANYDKLPDVEAAKHYVDFFGGEKAALEKARLSYAKGEYRWVAEVLKHVVFANPANREARNLQADAFEQLAYQTESSIWRNLYLSGATELRADGNVSDRAIPGGALSSAGQINKLTTDALFDYLSVALDGKKAEGKDISIRFIFPDVKENTLVTVKNAVLHHSTNKTDFEAELTLTIPKKVLLSGFTDAETLRKKIQTKDGVNYSGNIFLLKEFFELIETAKPNWNIVTPR</sequence>
<keyword evidence="2" id="KW-0378">Hydrolase</keyword>
<dbReference type="CDD" id="cd07710">
    <property type="entry name" value="arylsulfatase_Sdsa1-like_MBL-fold"/>
    <property type="match status" value="1"/>
</dbReference>
<dbReference type="STRING" id="694427.Palpr_1606"/>
<dbReference type="Proteomes" id="UP000008718">
    <property type="component" value="Chromosome"/>
</dbReference>
<keyword evidence="3" id="KW-0862">Zinc</keyword>
<dbReference type="HOGENOM" id="CLU_014655_1_0_10"/>
<dbReference type="GO" id="GO:0046983">
    <property type="term" value="F:protein dimerization activity"/>
    <property type="evidence" value="ECO:0007669"/>
    <property type="project" value="InterPro"/>
</dbReference>
<dbReference type="SUPFAM" id="SSF55718">
    <property type="entry name" value="SCP-like"/>
    <property type="match status" value="1"/>
</dbReference>
<dbReference type="RefSeq" id="WP_013445118.1">
    <property type="nucleotide sequence ID" value="NC_014734.1"/>
</dbReference>
<dbReference type="InterPro" id="IPR029228">
    <property type="entry name" value="Alkyl_sulf_dimr"/>
</dbReference>
<protein>
    <submittedName>
        <fullName evidence="6">Alkyl sulfatase</fullName>
    </submittedName>
</protein>
<evidence type="ECO:0000256" key="4">
    <source>
        <dbReference type="ARBA" id="ARBA00033751"/>
    </source>
</evidence>
<dbReference type="FunFam" id="3.60.15.30:FF:000001">
    <property type="entry name" value="Alkyl/aryl-sulfatase BDS1"/>
    <property type="match status" value="1"/>
</dbReference>
<evidence type="ECO:0000256" key="1">
    <source>
        <dbReference type="ARBA" id="ARBA00022723"/>
    </source>
</evidence>
<dbReference type="EMBL" id="CP002345">
    <property type="protein sequence ID" value="ADQ79749.1"/>
    <property type="molecule type" value="Genomic_DNA"/>
</dbReference>
<reference evidence="6 7" key="2">
    <citation type="journal article" date="2011" name="Stand. Genomic Sci.">
        <title>Complete genome sequence of Paludibacter propionicigenes type strain (WB4).</title>
        <authorList>
            <person name="Gronow S."/>
            <person name="Munk C."/>
            <person name="Lapidus A."/>
            <person name="Nolan M."/>
            <person name="Lucas S."/>
            <person name="Hammon N."/>
            <person name="Deshpande S."/>
            <person name="Cheng J.F."/>
            <person name="Tapia R."/>
            <person name="Han C."/>
            <person name="Goodwin L."/>
            <person name="Pitluck S."/>
            <person name="Liolios K."/>
            <person name="Ivanova N."/>
            <person name="Mavromatis K."/>
            <person name="Mikhailova N."/>
            <person name="Pati A."/>
            <person name="Chen A."/>
            <person name="Palaniappan K."/>
            <person name="Land M."/>
            <person name="Hauser L."/>
            <person name="Chang Y.J."/>
            <person name="Jeffries C.D."/>
            <person name="Brambilla E."/>
            <person name="Rohde M."/>
            <person name="Goker M."/>
            <person name="Detter J.C."/>
            <person name="Woyke T."/>
            <person name="Bristow J."/>
            <person name="Eisen J.A."/>
            <person name="Markowitz V."/>
            <person name="Hugenholtz P."/>
            <person name="Kyrpides N.C."/>
            <person name="Klenk H.P."/>
        </authorList>
    </citation>
    <scope>NUCLEOTIDE SEQUENCE [LARGE SCALE GENOMIC DNA]</scope>
    <source>
        <strain evidence="7">DSM 17365 / JCM 13257 / WB4</strain>
    </source>
</reference>
<dbReference type="GO" id="GO:0018909">
    <property type="term" value="P:dodecyl sulfate metabolic process"/>
    <property type="evidence" value="ECO:0007669"/>
    <property type="project" value="InterPro"/>
</dbReference>
<dbReference type="PANTHER" id="PTHR43223:SF1">
    <property type="entry name" value="ALKYL_ARYL-SULFATASE BDS1"/>
    <property type="match status" value="1"/>
</dbReference>
<dbReference type="PANTHER" id="PTHR43223">
    <property type="entry name" value="ALKYL/ARYL-SULFATASE"/>
    <property type="match status" value="1"/>
</dbReference>
<dbReference type="GO" id="GO:0046872">
    <property type="term" value="F:metal ion binding"/>
    <property type="evidence" value="ECO:0007669"/>
    <property type="project" value="UniProtKB-KW"/>
</dbReference>
<dbReference type="Pfam" id="PF14863">
    <property type="entry name" value="Alkyl_sulf_dimr"/>
    <property type="match status" value="1"/>
</dbReference>
<comment type="similarity">
    <text evidence="4">Belongs to the metallo-beta-lactamase superfamily. Type III sulfatase family.</text>
</comment>
<dbReference type="Pfam" id="PF14864">
    <property type="entry name" value="Alkyl_sulf_C"/>
    <property type="match status" value="1"/>
</dbReference>
<dbReference type="InterPro" id="IPR052195">
    <property type="entry name" value="Bact_Alkyl/Aryl-Sulfatase"/>
</dbReference>
<proteinExistence type="inferred from homology"/>
<dbReference type="InterPro" id="IPR044097">
    <property type="entry name" value="Bds1/SdsA1_MBL-fold"/>
</dbReference>
<dbReference type="OrthoDB" id="9802248at2"/>
<keyword evidence="7" id="KW-1185">Reference proteome</keyword>
<dbReference type="Gene3D" id="1.25.40.880">
    <property type="entry name" value="Alkyl sulfatase, dimerisation domain"/>
    <property type="match status" value="1"/>
</dbReference>
<organism evidence="6 7">
    <name type="scientific">Paludibacter propionicigenes (strain DSM 17365 / JCM 13257 / WB4)</name>
    <dbReference type="NCBI Taxonomy" id="694427"/>
    <lineage>
        <taxon>Bacteria</taxon>
        <taxon>Pseudomonadati</taxon>
        <taxon>Bacteroidota</taxon>
        <taxon>Bacteroidia</taxon>
        <taxon>Bacteroidales</taxon>
        <taxon>Paludibacteraceae</taxon>
        <taxon>Paludibacter</taxon>
    </lineage>
</organism>
<dbReference type="InterPro" id="IPR001279">
    <property type="entry name" value="Metallo-B-lactamas"/>
</dbReference>
<evidence type="ECO:0000259" key="5">
    <source>
        <dbReference type="SMART" id="SM00849"/>
    </source>
</evidence>
<dbReference type="KEGG" id="ppn:Palpr_1606"/>
<dbReference type="InterPro" id="IPR038536">
    <property type="entry name" value="Alkyl/aryl-sulf_dimr_sf"/>
</dbReference>
<dbReference type="GO" id="GO:0018741">
    <property type="term" value="F:linear primary-alkylsulfatase activity"/>
    <property type="evidence" value="ECO:0007669"/>
    <property type="project" value="InterPro"/>
</dbReference>
<dbReference type="InterPro" id="IPR036866">
    <property type="entry name" value="RibonucZ/Hydroxyglut_hydro"/>
</dbReference>
<feature type="domain" description="Metallo-beta-lactamase" evidence="5">
    <location>
        <begin position="121"/>
        <end position="345"/>
    </location>
</feature>
<reference key="1">
    <citation type="submission" date="2010-11" db="EMBL/GenBank/DDBJ databases">
        <title>The complete genome of Paludibacter propionicigenes DSM 17365.</title>
        <authorList>
            <consortium name="US DOE Joint Genome Institute (JGI-PGF)"/>
            <person name="Lucas S."/>
            <person name="Copeland A."/>
            <person name="Lapidus A."/>
            <person name="Bruce D."/>
            <person name="Goodwin L."/>
            <person name="Pitluck S."/>
            <person name="Kyrpides N."/>
            <person name="Mavromatis K."/>
            <person name="Ivanova N."/>
            <person name="Munk A.C."/>
            <person name="Brettin T."/>
            <person name="Detter J.C."/>
            <person name="Han C."/>
            <person name="Tapia R."/>
            <person name="Land M."/>
            <person name="Hauser L."/>
            <person name="Markowitz V."/>
            <person name="Cheng J.-F."/>
            <person name="Hugenholtz P."/>
            <person name="Woyke T."/>
            <person name="Wu D."/>
            <person name="Gronow S."/>
            <person name="Wellnitz S."/>
            <person name="Brambilla E."/>
            <person name="Klenk H.-P."/>
            <person name="Eisen J.A."/>
        </authorList>
    </citation>
    <scope>NUCLEOTIDE SEQUENCE</scope>
    <source>
        <strain>WB4</strain>
    </source>
</reference>
<evidence type="ECO:0000256" key="3">
    <source>
        <dbReference type="ARBA" id="ARBA00022833"/>
    </source>
</evidence>
<dbReference type="AlphaFoldDB" id="E4T4V5"/>
<dbReference type="InterPro" id="IPR029229">
    <property type="entry name" value="Alkyl_sulf_C"/>
</dbReference>
<dbReference type="Gene3D" id="3.30.1050.10">
    <property type="entry name" value="SCP2 sterol-binding domain"/>
    <property type="match status" value="1"/>
</dbReference>
<dbReference type="Gene3D" id="3.60.15.30">
    <property type="entry name" value="Metallo-beta-lactamase domain"/>
    <property type="match status" value="1"/>
</dbReference>
<dbReference type="eggNOG" id="COG2015">
    <property type="taxonomic scope" value="Bacteria"/>
</dbReference>
<name>E4T4V5_PALPW</name>
<accession>E4T4V5</accession>
<evidence type="ECO:0000313" key="6">
    <source>
        <dbReference type="EMBL" id="ADQ79749.1"/>
    </source>
</evidence>